<comment type="caution">
    <text evidence="1">The sequence shown here is derived from an EMBL/GenBank/DDBJ whole genome shotgun (WGS) entry which is preliminary data.</text>
</comment>
<accession>A0ABS2CBR1</accession>
<dbReference type="InterPro" id="IPR036770">
    <property type="entry name" value="Ankyrin_rpt-contain_sf"/>
</dbReference>
<evidence type="ECO:0000313" key="1">
    <source>
        <dbReference type="EMBL" id="MBM5571580.1"/>
    </source>
</evidence>
<dbReference type="Gene3D" id="1.25.40.20">
    <property type="entry name" value="Ankyrin repeat-containing domain"/>
    <property type="match status" value="1"/>
</dbReference>
<sequence>MTNITYRQLLDLVAGKQNRQLITLIEADPTLLQLGDGQCSGILIYALQCKNHALADYLITHHRAGVQFELNKRSKNGFSILFHPVMLGDVESVRLLVEKAGFDIWNANHAGITLVDLAIEHSRFVYYLMQNKGWLNQWPRPTTPAGIYRQESLQ</sequence>
<reference evidence="1 2" key="1">
    <citation type="submission" date="2019-11" db="EMBL/GenBank/DDBJ databases">
        <title>Novel Deefgea species.</title>
        <authorList>
            <person name="Han J.-H."/>
        </authorList>
    </citation>
    <scope>NUCLEOTIDE SEQUENCE [LARGE SCALE GENOMIC DNA]</scope>
    <source>
        <strain evidence="1 2">LMG 24817</strain>
    </source>
</reference>
<dbReference type="EMBL" id="WOFE01000003">
    <property type="protein sequence ID" value="MBM5571580.1"/>
    <property type="molecule type" value="Genomic_DNA"/>
</dbReference>
<protein>
    <recommendedName>
        <fullName evidence="3">Ankyrin repeat domain-containing protein</fullName>
    </recommendedName>
</protein>
<name>A0ABS2CBR1_9NEIS</name>
<proteinExistence type="predicted"/>
<keyword evidence="2" id="KW-1185">Reference proteome</keyword>
<evidence type="ECO:0000313" key="2">
    <source>
        <dbReference type="Proteomes" id="UP001195660"/>
    </source>
</evidence>
<dbReference type="SUPFAM" id="SSF48403">
    <property type="entry name" value="Ankyrin repeat"/>
    <property type="match status" value="1"/>
</dbReference>
<dbReference type="Proteomes" id="UP001195660">
    <property type="component" value="Unassembled WGS sequence"/>
</dbReference>
<dbReference type="RefSeq" id="WP_203570916.1">
    <property type="nucleotide sequence ID" value="NZ_WOFE01000003.1"/>
</dbReference>
<organism evidence="1 2">
    <name type="scientific">Deefgea chitinilytica</name>
    <dbReference type="NCBI Taxonomy" id="570276"/>
    <lineage>
        <taxon>Bacteria</taxon>
        <taxon>Pseudomonadati</taxon>
        <taxon>Pseudomonadota</taxon>
        <taxon>Betaproteobacteria</taxon>
        <taxon>Neisseriales</taxon>
        <taxon>Chitinibacteraceae</taxon>
        <taxon>Deefgea</taxon>
    </lineage>
</organism>
<evidence type="ECO:0008006" key="3">
    <source>
        <dbReference type="Google" id="ProtNLM"/>
    </source>
</evidence>
<gene>
    <name evidence="1" type="ORF">GM173_08295</name>
</gene>